<evidence type="ECO:0000256" key="2">
    <source>
        <dbReference type="ARBA" id="ARBA00022771"/>
    </source>
</evidence>
<evidence type="ECO:0000256" key="3">
    <source>
        <dbReference type="ARBA" id="ARBA00022833"/>
    </source>
</evidence>
<evidence type="ECO:0000259" key="8">
    <source>
        <dbReference type="PROSITE" id="PS50145"/>
    </source>
</evidence>
<feature type="compositionally biased region" description="Low complexity" evidence="6">
    <location>
        <begin position="882"/>
        <end position="902"/>
    </location>
</feature>
<dbReference type="InterPro" id="IPR001293">
    <property type="entry name" value="Znf_TRAF"/>
</dbReference>
<feature type="compositionally biased region" description="Polar residues" evidence="6">
    <location>
        <begin position="763"/>
        <end position="775"/>
    </location>
</feature>
<feature type="region of interest" description="Disordered" evidence="6">
    <location>
        <begin position="1245"/>
        <end position="1332"/>
    </location>
</feature>
<feature type="region of interest" description="Disordered" evidence="6">
    <location>
        <begin position="1404"/>
        <end position="1427"/>
    </location>
</feature>
<feature type="compositionally biased region" description="Low complexity" evidence="6">
    <location>
        <begin position="791"/>
        <end position="804"/>
    </location>
</feature>
<dbReference type="Gene3D" id="1.10.150.50">
    <property type="entry name" value="Transcription Factor, Ets-1"/>
    <property type="match status" value="1"/>
</dbReference>
<feature type="compositionally biased region" description="Low complexity" evidence="6">
    <location>
        <begin position="853"/>
        <end position="862"/>
    </location>
</feature>
<dbReference type="InterPro" id="IPR013083">
    <property type="entry name" value="Znf_RING/FYVE/PHD"/>
</dbReference>
<feature type="compositionally biased region" description="Polar residues" evidence="6">
    <location>
        <begin position="832"/>
        <end position="849"/>
    </location>
</feature>
<evidence type="ECO:0000313" key="9">
    <source>
        <dbReference type="EMBL" id="KAF0742920.1"/>
    </source>
</evidence>
<feature type="zinc finger region" description="TRAF-type" evidence="4">
    <location>
        <begin position="1069"/>
        <end position="1107"/>
    </location>
</feature>
<accession>A0A6G0XRH2</accession>
<feature type="domain" description="SAM" evidence="7">
    <location>
        <begin position="1342"/>
        <end position="1407"/>
    </location>
</feature>
<keyword evidence="5" id="KW-0175">Coiled coil</keyword>
<evidence type="ECO:0000256" key="4">
    <source>
        <dbReference type="PROSITE-ProRule" id="PRU00207"/>
    </source>
</evidence>
<dbReference type="VEuPathDB" id="FungiDB:AeMF1_019836"/>
<dbReference type="PANTHER" id="PTHR48125:SF12">
    <property type="entry name" value="AT HOOK TRANSCRIPTION FACTOR FAMILY-RELATED"/>
    <property type="match status" value="1"/>
</dbReference>
<protein>
    <recommendedName>
        <fullName evidence="11">SAM domain-containing protein</fullName>
    </recommendedName>
</protein>
<dbReference type="Gene3D" id="3.30.40.10">
    <property type="entry name" value="Zinc/RING finger domain, C3HC4 (zinc finger)"/>
    <property type="match status" value="3"/>
</dbReference>
<dbReference type="Proteomes" id="UP000481153">
    <property type="component" value="Unassembled WGS sequence"/>
</dbReference>
<evidence type="ECO:0000256" key="1">
    <source>
        <dbReference type="ARBA" id="ARBA00022723"/>
    </source>
</evidence>
<comment type="caution">
    <text evidence="9">The sequence shown here is derived from an EMBL/GenBank/DDBJ whole genome shotgun (WGS) entry which is preliminary data.</text>
</comment>
<dbReference type="InterPro" id="IPR013761">
    <property type="entry name" value="SAM/pointed_sf"/>
</dbReference>
<keyword evidence="2 4" id="KW-0863">Zinc-finger</keyword>
<keyword evidence="3 4" id="KW-0862">Zinc</keyword>
<dbReference type="SMART" id="SM00454">
    <property type="entry name" value="SAM"/>
    <property type="match status" value="1"/>
</dbReference>
<evidence type="ECO:0000256" key="5">
    <source>
        <dbReference type="SAM" id="Coils"/>
    </source>
</evidence>
<evidence type="ECO:0000259" key="7">
    <source>
        <dbReference type="PROSITE" id="PS50105"/>
    </source>
</evidence>
<dbReference type="PANTHER" id="PTHR48125">
    <property type="entry name" value="LP07818P1"/>
    <property type="match status" value="1"/>
</dbReference>
<dbReference type="Gene3D" id="1.20.1170.10">
    <property type="match status" value="1"/>
</dbReference>
<feature type="region of interest" description="Disordered" evidence="6">
    <location>
        <begin position="733"/>
        <end position="921"/>
    </location>
</feature>
<keyword evidence="10" id="KW-1185">Reference proteome</keyword>
<feature type="coiled-coil region" evidence="5">
    <location>
        <begin position="448"/>
        <end position="482"/>
    </location>
</feature>
<name>A0A6G0XRH2_9STRA</name>
<reference evidence="9 10" key="1">
    <citation type="submission" date="2019-07" db="EMBL/GenBank/DDBJ databases">
        <title>Genomics analysis of Aphanomyces spp. identifies a new class of oomycete effector associated with host adaptation.</title>
        <authorList>
            <person name="Gaulin E."/>
        </authorList>
    </citation>
    <scope>NUCLEOTIDE SEQUENCE [LARGE SCALE GENOMIC DNA]</scope>
    <source>
        <strain evidence="9 10">ATCC 201684</strain>
    </source>
</reference>
<dbReference type="SUPFAM" id="SSF47769">
    <property type="entry name" value="SAM/Pointed domain"/>
    <property type="match status" value="1"/>
</dbReference>
<dbReference type="InterPro" id="IPR001660">
    <property type="entry name" value="SAM"/>
</dbReference>
<feature type="compositionally biased region" description="Pro residues" evidence="6">
    <location>
        <begin position="863"/>
        <end position="881"/>
    </location>
</feature>
<dbReference type="GO" id="GO:0008270">
    <property type="term" value="F:zinc ion binding"/>
    <property type="evidence" value="ECO:0007669"/>
    <property type="project" value="UniProtKB-KW"/>
</dbReference>
<dbReference type="PROSITE" id="PS50105">
    <property type="entry name" value="SAM_DOMAIN"/>
    <property type="match status" value="1"/>
</dbReference>
<dbReference type="EMBL" id="VJMJ01000023">
    <property type="protein sequence ID" value="KAF0742920.1"/>
    <property type="molecule type" value="Genomic_DNA"/>
</dbReference>
<feature type="compositionally biased region" description="Polar residues" evidence="6">
    <location>
        <begin position="741"/>
        <end position="754"/>
    </location>
</feature>
<organism evidence="9 10">
    <name type="scientific">Aphanomyces euteiches</name>
    <dbReference type="NCBI Taxonomy" id="100861"/>
    <lineage>
        <taxon>Eukaryota</taxon>
        <taxon>Sar</taxon>
        <taxon>Stramenopiles</taxon>
        <taxon>Oomycota</taxon>
        <taxon>Saprolegniomycetes</taxon>
        <taxon>Saprolegniales</taxon>
        <taxon>Verrucalvaceae</taxon>
        <taxon>Aphanomyces</taxon>
    </lineage>
</organism>
<gene>
    <name evidence="9" type="ORF">Ae201684_002314</name>
</gene>
<proteinExistence type="predicted"/>
<dbReference type="SUPFAM" id="SSF49599">
    <property type="entry name" value="TRAF domain-like"/>
    <property type="match status" value="2"/>
</dbReference>
<feature type="compositionally biased region" description="Pro residues" evidence="6">
    <location>
        <begin position="1104"/>
        <end position="1118"/>
    </location>
</feature>
<feature type="region of interest" description="Disordered" evidence="6">
    <location>
        <begin position="1"/>
        <end position="47"/>
    </location>
</feature>
<feature type="compositionally biased region" description="Polar residues" evidence="6">
    <location>
        <begin position="693"/>
        <end position="707"/>
    </location>
</feature>
<evidence type="ECO:0008006" key="11">
    <source>
        <dbReference type="Google" id="ProtNLM"/>
    </source>
</evidence>
<feature type="region of interest" description="Disordered" evidence="6">
    <location>
        <begin position="657"/>
        <end position="719"/>
    </location>
</feature>
<keyword evidence="1 4" id="KW-0479">Metal-binding</keyword>
<evidence type="ECO:0000313" key="10">
    <source>
        <dbReference type="Proteomes" id="UP000481153"/>
    </source>
</evidence>
<feature type="domain" description="TRAF-type" evidence="8">
    <location>
        <begin position="1069"/>
        <end position="1107"/>
    </location>
</feature>
<dbReference type="Pfam" id="PF07647">
    <property type="entry name" value="SAM_2"/>
    <property type="match status" value="1"/>
</dbReference>
<feature type="region of interest" description="Disordered" evidence="6">
    <location>
        <begin position="1100"/>
        <end position="1127"/>
    </location>
</feature>
<feature type="compositionally biased region" description="Acidic residues" evidence="6">
    <location>
        <begin position="1315"/>
        <end position="1332"/>
    </location>
</feature>
<dbReference type="PROSITE" id="PS50145">
    <property type="entry name" value="ZF_TRAF"/>
    <property type="match status" value="1"/>
</dbReference>
<feature type="compositionally biased region" description="Basic and acidic residues" evidence="6">
    <location>
        <begin position="1289"/>
        <end position="1299"/>
    </location>
</feature>
<feature type="compositionally biased region" description="Acidic residues" evidence="6">
    <location>
        <begin position="1410"/>
        <end position="1427"/>
    </location>
</feature>
<sequence length="1427" mass="158554">MNFGTFSRPPPSKPYAETRPPSPPPSTIPQQTNVPPPPTFEIPPSFHYQNNAPPYNIAQMMEQIRFSIKLEVDARAAIAERQLSAIMTLTKNNSDELDRLRMECSTVDRDIRGLDQNQQKLRQDMTTQKDIMYHVQSMCGKDESWRMQADNQLLELRQLVAALREQGNSIQVSLQEKLSRPELLVHFNACVEPLKAQLNAGIQHQAQIIGDLSRNAATHMFVVESLQKRMKDIDSDVHNIKQDMESFGKRQGLVDVGSSSSMQSRDIQESVQKHCKEYLDDIETKITAMESKSTTGATEQIRSLQSKIQDDVEARLKRMQSDLDVSVKQDVSRISQRIDDQVDPMRTQLTQFLPRLQAVHDDMEKERSERKKIVDTLHDQLTQLKFAAQENLHKSLHELRVEVKGDIDKCIKEGKETCESLMAKEIPFMLQKEALERQKLFSPLQTDMAKFMAQVEKLEARAAQANREIDGCQKDIKDNKANESRGMKKVEDITTQVVGMKKTIDDVVRQVKEMTENDAKSQLKVEKVCQEVVQKQLNHIEKDLNDLKSSLSLLKLSKEEPKLPPTMYPPVSYWPPPMYMNMLPPGMHSPHEMYHPSQSPYPPAADRQIPQAINAIPPATNSLPLTQVQNTKSEIAPKSFNTSVEPAEQLPVMSPPIAANLPTLTTNKPAVDPPSLTSDKPAVNPPPQPNQQVSTDNTQTNLTNEPPSRSPMDSAKPSVVSPIQTCAEFQEATPNEPKLNPPTNDSAIKCQLNSIPGPPATNQPPSAVNISSNRPRASVPPSSVPPPPLPSKLEPPLESKSPAVPVSPPPVNPKPVAATPSVAAKQEMAAPINSQPVPSKTSLPSSESVSKLAVAPQVAAPPQQIPPPTHLQQTKPPPPTSSPSLLQRMASSPASTTPTTPADKLEPKKTGGPPTLLDDPTMKGAMAEAELAKARVENRLKIERERRHTLTGVPSPKDVSKPNQPLEETKQMVKCHLCFQDVALGVKLDHELNLCPMRMQTCSTCSKSFRAKVLPSHLCEKPQLAKCKYCLVEVADMVEHESTCDHALKQCPHCLRRQKACSMSDLQEHINNCDCRLVQCPNGCGGKFLQRGLEKHVLTKCPKRPQPTSPPPSAPLPQKPKEEPKTQKEAKVQDHLCNLLELFKQVECKYCDEEYTSTSIEEHEASCDWKPKRCQYCNMVIISRDLARHEGNCKQSNRQCSHCLQSFPSSAFSTHLPKCTKRPIKCIRCGELFAADIIVAHSTSCKPGESKGVPPPPSTSPPAHLLQAASPKRKSESDLKALLSARNIGAKEEPSDRTSRRNFALSQLTAPQEQLPDEDEDDEDEDDEDDDDMSLAQVVAEWNVENVCLWLREDVGVPDVVDRFEALQIDGQMLLELDERALVNDLGIKAKLSRDRILAAIGAIKTSDGSDGDDDDDDDETDQPLRI</sequence>
<evidence type="ECO:0000256" key="6">
    <source>
        <dbReference type="SAM" id="MobiDB-lite"/>
    </source>
</evidence>